<accession>A0ACA9M5K1</accession>
<evidence type="ECO:0000313" key="2">
    <source>
        <dbReference type="Proteomes" id="UP000789920"/>
    </source>
</evidence>
<keyword evidence="2" id="KW-1185">Reference proteome</keyword>
<reference evidence="1" key="1">
    <citation type="submission" date="2021-06" db="EMBL/GenBank/DDBJ databases">
        <authorList>
            <person name="Kallberg Y."/>
            <person name="Tangrot J."/>
            <person name="Rosling A."/>
        </authorList>
    </citation>
    <scope>NUCLEOTIDE SEQUENCE</scope>
    <source>
        <strain evidence="1">MA461A</strain>
    </source>
</reference>
<comment type="caution">
    <text evidence="1">The sequence shown here is derived from an EMBL/GenBank/DDBJ whole genome shotgun (WGS) entry which is preliminary data.</text>
</comment>
<dbReference type="Proteomes" id="UP000789920">
    <property type="component" value="Unassembled WGS sequence"/>
</dbReference>
<evidence type="ECO:0000313" key="1">
    <source>
        <dbReference type="EMBL" id="CAG8567435.1"/>
    </source>
</evidence>
<feature type="non-terminal residue" evidence="1">
    <location>
        <position position="1"/>
    </location>
</feature>
<sequence>IGFNNDKPVSQLEIKMLGFISAFFSAIVLVANFLFQREMRKNPRIFCIHGKLGDEISLVEREILKELERVSILFETDQEKNHTIQQHLTIMSLEVEEDKITAHLSDSRSCGIHWEELDEDISIKIFLNGLKVKAGQTFKDCLTTHNDTTSYNNLLNFSFNNTNAGIINLDCDFIVSRPTFSTTTTGSSTSTPNNSSIPTADPSVNYYPNNSDLPKILPPVIGGSLIITTAVGYCCYKKRKKKILLIAGSSEEKIPETTIQQSEKVTQEVINDENLNKREALIRLIRQIKNKIGIDLEITLETLLDTQSEITQGNNTFAIRQLQREAKEKLRKKITAEEINKLCQLQAEVTQLEMENTDQIQAQIEIAPQQQILANPQ</sequence>
<organism evidence="1 2">
    <name type="scientific">Racocetra persica</name>
    <dbReference type="NCBI Taxonomy" id="160502"/>
    <lineage>
        <taxon>Eukaryota</taxon>
        <taxon>Fungi</taxon>
        <taxon>Fungi incertae sedis</taxon>
        <taxon>Mucoromycota</taxon>
        <taxon>Glomeromycotina</taxon>
        <taxon>Glomeromycetes</taxon>
        <taxon>Diversisporales</taxon>
        <taxon>Gigasporaceae</taxon>
        <taxon>Racocetra</taxon>
    </lineage>
</organism>
<name>A0ACA9M5K1_9GLOM</name>
<gene>
    <name evidence="1" type="ORF">RPERSI_LOCUS4611</name>
</gene>
<proteinExistence type="predicted"/>
<protein>
    <submittedName>
        <fullName evidence="1">12547_t:CDS:1</fullName>
    </submittedName>
</protein>
<dbReference type="EMBL" id="CAJVQC010006490">
    <property type="protein sequence ID" value="CAG8567435.1"/>
    <property type="molecule type" value="Genomic_DNA"/>
</dbReference>